<feature type="region of interest" description="Disordered" evidence="1">
    <location>
        <begin position="110"/>
        <end position="139"/>
    </location>
</feature>
<proteinExistence type="predicted"/>
<organism evidence="2 3">
    <name type="scientific">Blepharisma stoltei</name>
    <dbReference type="NCBI Taxonomy" id="1481888"/>
    <lineage>
        <taxon>Eukaryota</taxon>
        <taxon>Sar</taxon>
        <taxon>Alveolata</taxon>
        <taxon>Ciliophora</taxon>
        <taxon>Postciliodesmatophora</taxon>
        <taxon>Heterotrichea</taxon>
        <taxon>Heterotrichida</taxon>
        <taxon>Blepharismidae</taxon>
        <taxon>Blepharisma</taxon>
    </lineage>
</organism>
<dbReference type="AlphaFoldDB" id="A0AAU9IFK1"/>
<feature type="region of interest" description="Disordered" evidence="1">
    <location>
        <begin position="175"/>
        <end position="194"/>
    </location>
</feature>
<evidence type="ECO:0000313" key="2">
    <source>
        <dbReference type="EMBL" id="CAG9312141.1"/>
    </source>
</evidence>
<feature type="region of interest" description="Disordered" evidence="1">
    <location>
        <begin position="1"/>
        <end position="25"/>
    </location>
</feature>
<dbReference type="EMBL" id="CAJZBQ010000005">
    <property type="protein sequence ID" value="CAG9312141.1"/>
    <property type="molecule type" value="Genomic_DNA"/>
</dbReference>
<feature type="compositionally biased region" description="Low complexity" evidence="1">
    <location>
        <begin position="127"/>
        <end position="136"/>
    </location>
</feature>
<gene>
    <name evidence="2" type="ORF">BSTOLATCC_MIC5389</name>
</gene>
<dbReference type="Proteomes" id="UP001162131">
    <property type="component" value="Unassembled WGS sequence"/>
</dbReference>
<evidence type="ECO:0000256" key="1">
    <source>
        <dbReference type="SAM" id="MobiDB-lite"/>
    </source>
</evidence>
<evidence type="ECO:0000313" key="3">
    <source>
        <dbReference type="Proteomes" id="UP001162131"/>
    </source>
</evidence>
<feature type="compositionally biased region" description="Basic and acidic residues" evidence="1">
    <location>
        <begin position="1"/>
        <end position="24"/>
    </location>
</feature>
<protein>
    <submittedName>
        <fullName evidence="2">Uncharacterized protein</fullName>
    </submittedName>
</protein>
<accession>A0AAU9IFK1</accession>
<comment type="caution">
    <text evidence="2">The sequence shown here is derived from an EMBL/GenBank/DDBJ whole genome shotgun (WGS) entry which is preliminary data.</text>
</comment>
<feature type="compositionally biased region" description="Low complexity" evidence="1">
    <location>
        <begin position="181"/>
        <end position="194"/>
    </location>
</feature>
<keyword evidence="3" id="KW-1185">Reference proteome</keyword>
<sequence length="242" mass="29161">MNGERYERDRFQSRRVEMQSRNEPNHVYQHSLTERYRNVEDVYNSPDRECEFSPSLNYSFSEERSNRYEDNTYPIPVQLNTKFMTPEREHKEFDIKDEWDELEERIKRLKEKVTTPIRPKETPRTPETSQTTSSSLKKSESLKANNLYSKYNTLSPYAKSTFSHDVRTMENKKYTYKQVQSPKPSSRKSSLSRESQYLENFPLEEKYIKGLIEIVKRHCKGCYSFKQEIIRYNRSYMSNNED</sequence>
<reference evidence="2" key="1">
    <citation type="submission" date="2021-09" db="EMBL/GenBank/DDBJ databases">
        <authorList>
            <consortium name="AG Swart"/>
            <person name="Singh M."/>
            <person name="Singh A."/>
            <person name="Seah K."/>
            <person name="Emmerich C."/>
        </authorList>
    </citation>
    <scope>NUCLEOTIDE SEQUENCE</scope>
    <source>
        <strain evidence="2">ATCC30299</strain>
    </source>
</reference>
<name>A0AAU9IFK1_9CILI</name>